<name>A0A1I7YW80_9BILA</name>
<dbReference type="WBParaSite" id="L893_g20469.t1">
    <property type="protein sequence ID" value="L893_g20469.t1"/>
    <property type="gene ID" value="L893_g20469"/>
</dbReference>
<proteinExistence type="predicted"/>
<reference evidence="2" key="1">
    <citation type="submission" date="2016-11" db="UniProtKB">
        <authorList>
            <consortium name="WormBaseParasite"/>
        </authorList>
    </citation>
    <scope>IDENTIFICATION</scope>
</reference>
<dbReference type="Proteomes" id="UP000095287">
    <property type="component" value="Unplaced"/>
</dbReference>
<sequence length="157" mass="17820">MNVIEFQDRRKDRIRYNIQAAVLQERALRNDADLTKAPPSIRHLLPLRSPLLYDQGGPTDALPDVTKESILLVLEDFLTRWSGRAVANYLQFREIHAWPSEEFFEVDSPSVSLDEAVELGLFIEVHYQEELVSVFDASGNTAPRTAEIGEGRGRVKV</sequence>
<evidence type="ECO:0000313" key="2">
    <source>
        <dbReference type="WBParaSite" id="L893_g20469.t1"/>
    </source>
</evidence>
<accession>A0A1I7YW80</accession>
<keyword evidence="1" id="KW-1185">Reference proteome</keyword>
<dbReference type="AlphaFoldDB" id="A0A1I7YW80"/>
<protein>
    <submittedName>
        <fullName evidence="2">Rad60-SLD domain-containing protein</fullName>
    </submittedName>
</protein>
<organism evidence="1 2">
    <name type="scientific">Steinernema glaseri</name>
    <dbReference type="NCBI Taxonomy" id="37863"/>
    <lineage>
        <taxon>Eukaryota</taxon>
        <taxon>Metazoa</taxon>
        <taxon>Ecdysozoa</taxon>
        <taxon>Nematoda</taxon>
        <taxon>Chromadorea</taxon>
        <taxon>Rhabditida</taxon>
        <taxon>Tylenchina</taxon>
        <taxon>Panagrolaimomorpha</taxon>
        <taxon>Strongyloidoidea</taxon>
        <taxon>Steinernematidae</taxon>
        <taxon>Steinernema</taxon>
    </lineage>
</organism>
<evidence type="ECO:0000313" key="1">
    <source>
        <dbReference type="Proteomes" id="UP000095287"/>
    </source>
</evidence>